<dbReference type="InterPro" id="IPR015495">
    <property type="entry name" value="Myb_TF_plants"/>
</dbReference>
<evidence type="ECO:0000313" key="8">
    <source>
        <dbReference type="EMBL" id="KAK2664349.1"/>
    </source>
</evidence>
<feature type="domain" description="Myb-like" evidence="6">
    <location>
        <begin position="65"/>
        <end position="115"/>
    </location>
</feature>
<name>A0AAD9XRB8_9ROSI</name>
<accession>A0AAD9XRB8</accession>
<dbReference type="InterPro" id="IPR017930">
    <property type="entry name" value="Myb_dom"/>
</dbReference>
<feature type="region of interest" description="Disordered" evidence="5">
    <location>
        <begin position="123"/>
        <end position="156"/>
    </location>
</feature>
<dbReference type="GO" id="GO:0003677">
    <property type="term" value="F:DNA binding"/>
    <property type="evidence" value="ECO:0007669"/>
    <property type="project" value="UniProtKB-KW"/>
</dbReference>
<dbReference type="PANTHER" id="PTHR47999:SF9">
    <property type="entry name" value="TRANSCRIPTION REPRESSOR MYB5-LIKE"/>
    <property type="match status" value="1"/>
</dbReference>
<dbReference type="PROSITE" id="PS50090">
    <property type="entry name" value="MYB_LIKE"/>
    <property type="match status" value="2"/>
</dbReference>
<organism evidence="8 9">
    <name type="scientific">Dipteronia dyeriana</name>
    <dbReference type="NCBI Taxonomy" id="168575"/>
    <lineage>
        <taxon>Eukaryota</taxon>
        <taxon>Viridiplantae</taxon>
        <taxon>Streptophyta</taxon>
        <taxon>Embryophyta</taxon>
        <taxon>Tracheophyta</taxon>
        <taxon>Spermatophyta</taxon>
        <taxon>Magnoliopsida</taxon>
        <taxon>eudicotyledons</taxon>
        <taxon>Gunneridae</taxon>
        <taxon>Pentapetalae</taxon>
        <taxon>rosids</taxon>
        <taxon>malvids</taxon>
        <taxon>Sapindales</taxon>
        <taxon>Sapindaceae</taxon>
        <taxon>Hippocastanoideae</taxon>
        <taxon>Acereae</taxon>
        <taxon>Dipteronia</taxon>
    </lineage>
</organism>
<feature type="domain" description="Myb-like" evidence="6">
    <location>
        <begin position="9"/>
        <end position="64"/>
    </location>
</feature>
<reference evidence="8" key="1">
    <citation type="journal article" date="2023" name="Plant J.">
        <title>Genome sequences and population genomics provide insights into the demographic history, inbreeding, and mutation load of two 'living fossil' tree species of Dipteronia.</title>
        <authorList>
            <person name="Feng Y."/>
            <person name="Comes H.P."/>
            <person name="Chen J."/>
            <person name="Zhu S."/>
            <person name="Lu R."/>
            <person name="Zhang X."/>
            <person name="Li P."/>
            <person name="Qiu J."/>
            <person name="Olsen K.M."/>
            <person name="Qiu Y."/>
        </authorList>
    </citation>
    <scope>NUCLEOTIDE SEQUENCE</scope>
    <source>
        <strain evidence="8">KIB01</strain>
    </source>
</reference>
<dbReference type="InterPro" id="IPR009057">
    <property type="entry name" value="Homeodomain-like_sf"/>
</dbReference>
<dbReference type="InterPro" id="IPR001005">
    <property type="entry name" value="SANT/Myb"/>
</dbReference>
<keyword evidence="3" id="KW-0238">DNA-binding</keyword>
<dbReference type="CDD" id="cd00167">
    <property type="entry name" value="SANT"/>
    <property type="match status" value="2"/>
</dbReference>
<dbReference type="PANTHER" id="PTHR47999">
    <property type="entry name" value="TRANSCRIPTION FACTOR MYB8-RELATED-RELATED"/>
    <property type="match status" value="1"/>
</dbReference>
<evidence type="ECO:0000259" key="7">
    <source>
        <dbReference type="PROSITE" id="PS51294"/>
    </source>
</evidence>
<evidence type="ECO:0000256" key="4">
    <source>
        <dbReference type="ARBA" id="ARBA00023242"/>
    </source>
</evidence>
<comment type="caution">
    <text evidence="8">The sequence shown here is derived from an EMBL/GenBank/DDBJ whole genome shotgun (WGS) entry which is preliminary data.</text>
</comment>
<sequence length="258" mass="29465">MGRAPCSSMVGLERGPWTAEEDALLINYVQQHGEGNWSKVSKKAARGGLLRCGRSCRLRWVNYLRPGIKQGNFSPEEDDLIIRLHKLLGNRWSLIAKRLEGRTDNEIKNYWNAHLGKRLLLQKTSETDHSKPSTGSKNKEKQQHTETNQDNANPYLQKPTRVFPFLLPGSSANDDTKALNSLTPLWSDHAVADEEEHIPLSENGGDIYACLDDLSFTEEYHHNTMFDQVYMEYQELLKSSENQVRTQENYSTSNPFLT</sequence>
<feature type="domain" description="HTH myb-type" evidence="7">
    <location>
        <begin position="65"/>
        <end position="119"/>
    </location>
</feature>
<protein>
    <submittedName>
        <fullName evidence="8">Uncharacterized protein</fullName>
    </submittedName>
</protein>
<keyword evidence="9" id="KW-1185">Reference proteome</keyword>
<proteinExistence type="predicted"/>
<dbReference type="EMBL" id="JANJYI010000001">
    <property type="protein sequence ID" value="KAK2664349.1"/>
    <property type="molecule type" value="Genomic_DNA"/>
</dbReference>
<dbReference type="SMART" id="SM00717">
    <property type="entry name" value="SANT"/>
    <property type="match status" value="2"/>
</dbReference>
<feature type="compositionally biased region" description="Basic and acidic residues" evidence="5">
    <location>
        <begin position="125"/>
        <end position="144"/>
    </location>
</feature>
<evidence type="ECO:0000313" key="9">
    <source>
        <dbReference type="Proteomes" id="UP001280121"/>
    </source>
</evidence>
<keyword evidence="4" id="KW-0539">Nucleus</keyword>
<dbReference type="Gene3D" id="1.10.10.60">
    <property type="entry name" value="Homeodomain-like"/>
    <property type="match status" value="2"/>
</dbReference>
<evidence type="ECO:0000259" key="6">
    <source>
        <dbReference type="PROSITE" id="PS50090"/>
    </source>
</evidence>
<dbReference type="GO" id="GO:0005634">
    <property type="term" value="C:nucleus"/>
    <property type="evidence" value="ECO:0007669"/>
    <property type="project" value="UniProtKB-SubCell"/>
</dbReference>
<evidence type="ECO:0000256" key="5">
    <source>
        <dbReference type="SAM" id="MobiDB-lite"/>
    </source>
</evidence>
<comment type="subcellular location">
    <subcellularLocation>
        <location evidence="1">Nucleus</location>
    </subcellularLocation>
</comment>
<dbReference type="PROSITE" id="PS51294">
    <property type="entry name" value="HTH_MYB"/>
    <property type="match status" value="2"/>
</dbReference>
<dbReference type="Pfam" id="PF00249">
    <property type="entry name" value="Myb_DNA-binding"/>
    <property type="match status" value="2"/>
</dbReference>
<evidence type="ECO:0000256" key="3">
    <source>
        <dbReference type="ARBA" id="ARBA00023125"/>
    </source>
</evidence>
<gene>
    <name evidence="8" type="ORF">Ddye_002923</name>
</gene>
<dbReference type="SUPFAM" id="SSF46689">
    <property type="entry name" value="Homeodomain-like"/>
    <property type="match status" value="1"/>
</dbReference>
<dbReference type="FunFam" id="1.10.10.60:FF:000001">
    <property type="entry name" value="MYB-related transcription factor"/>
    <property type="match status" value="1"/>
</dbReference>
<feature type="compositionally biased region" description="Polar residues" evidence="5">
    <location>
        <begin position="145"/>
        <end position="154"/>
    </location>
</feature>
<dbReference type="AlphaFoldDB" id="A0AAD9XRB8"/>
<evidence type="ECO:0000256" key="2">
    <source>
        <dbReference type="ARBA" id="ARBA00022737"/>
    </source>
</evidence>
<feature type="domain" description="HTH myb-type" evidence="7">
    <location>
        <begin position="9"/>
        <end position="64"/>
    </location>
</feature>
<evidence type="ECO:0000256" key="1">
    <source>
        <dbReference type="ARBA" id="ARBA00004123"/>
    </source>
</evidence>
<keyword evidence="2" id="KW-0677">Repeat</keyword>
<dbReference type="Proteomes" id="UP001280121">
    <property type="component" value="Unassembled WGS sequence"/>
</dbReference>